<evidence type="ECO:0000313" key="3">
    <source>
        <dbReference type="Proteomes" id="UP001589755"/>
    </source>
</evidence>
<dbReference type="SUPFAM" id="SSF48452">
    <property type="entry name" value="TPR-like"/>
    <property type="match status" value="1"/>
</dbReference>
<accession>A0ABV6D3H4</accession>
<evidence type="ECO:0000259" key="1">
    <source>
        <dbReference type="Pfam" id="PF04575"/>
    </source>
</evidence>
<gene>
    <name evidence="2" type="ORF">ACFFJ2_02010</name>
</gene>
<dbReference type="EMBL" id="JBHLXD010000002">
    <property type="protein sequence ID" value="MFC0207171.1"/>
    <property type="molecule type" value="Genomic_DNA"/>
</dbReference>
<reference evidence="2 3" key="1">
    <citation type="submission" date="2024-09" db="EMBL/GenBank/DDBJ databases">
        <authorList>
            <person name="Sun Q."/>
            <person name="Mori K."/>
        </authorList>
    </citation>
    <scope>NUCLEOTIDE SEQUENCE [LARGE SCALE GENOMIC DNA]</scope>
    <source>
        <strain evidence="2 3">CCM 8543</strain>
    </source>
</reference>
<keyword evidence="3" id="KW-1185">Reference proteome</keyword>
<evidence type="ECO:0000313" key="2">
    <source>
        <dbReference type="EMBL" id="MFC0207171.1"/>
    </source>
</evidence>
<keyword evidence="2" id="KW-0449">Lipoprotein</keyword>
<proteinExistence type="predicted"/>
<organism evidence="2 3">
    <name type="scientific">Chelativorans intermedius</name>
    <dbReference type="NCBI Taxonomy" id="515947"/>
    <lineage>
        <taxon>Bacteria</taxon>
        <taxon>Pseudomonadati</taxon>
        <taxon>Pseudomonadota</taxon>
        <taxon>Alphaproteobacteria</taxon>
        <taxon>Hyphomicrobiales</taxon>
        <taxon>Phyllobacteriaceae</taxon>
        <taxon>Chelativorans</taxon>
    </lineage>
</organism>
<dbReference type="Pfam" id="PF04575">
    <property type="entry name" value="SlipAM"/>
    <property type="match status" value="1"/>
</dbReference>
<sequence>MIVSLRGALALFVGAVLFCVPARTEPQASEAGGAVLVRLVTTGHYDEARRLLRRQVAGRPDAALHIAHLEGVIKVHEEDLAGAIAIFRAILAAEPDFLPSRVELARTLFRAGDMEASTYHFEAIARGSGDPALQRFAARYLENIDSARTHGYSFYVSLLPSTNVNKGSGKHTFKAGGLVFTIDEESREASGIGAAVGADAFKTFRLGPSTAVTASAAVNVKKYKDTTRYDEASLGGNLALSRRMGRVTAAVGPTFEYRWSGWEPYLVRYGLTAGARVLVGQRNMVGITLTALLQDYVDRDYRDGSRVAGNLSLRRLMSPSLSFTAAIGFDAERTHRPHLDHNDLVARLQVDKEWRGGLMTSLFTSYENHRYLATFLATDFRRRDDKFSVGVSLAHRRLSIQGFAPQITYEYSRQRSNVAFYDYQSHDVGLTLTRKF</sequence>
<dbReference type="InterPro" id="IPR011990">
    <property type="entry name" value="TPR-like_helical_dom_sf"/>
</dbReference>
<name>A0ABV6D3H4_9HYPH</name>
<dbReference type="InterPro" id="IPR007655">
    <property type="entry name" value="Slam_C"/>
</dbReference>
<dbReference type="Gene3D" id="1.25.40.10">
    <property type="entry name" value="Tetratricopeptide repeat domain"/>
    <property type="match status" value="1"/>
</dbReference>
<protein>
    <submittedName>
        <fullName evidence="2">Surface lipoprotein assembly modifier</fullName>
    </submittedName>
</protein>
<dbReference type="RefSeq" id="WP_261519984.1">
    <property type="nucleotide sequence ID" value="NZ_JAODNW010000008.1"/>
</dbReference>
<feature type="domain" description="Surface lipoprotein assembly modifier C-terminal" evidence="1">
    <location>
        <begin position="153"/>
        <end position="436"/>
    </location>
</feature>
<comment type="caution">
    <text evidence="2">The sequence shown here is derived from an EMBL/GenBank/DDBJ whole genome shotgun (WGS) entry which is preliminary data.</text>
</comment>
<dbReference type="Proteomes" id="UP001589755">
    <property type="component" value="Unassembled WGS sequence"/>
</dbReference>